<name>A0A1Q3EA09_LENED</name>
<evidence type="ECO:0000313" key="1">
    <source>
        <dbReference type="EMBL" id="GAW04065.1"/>
    </source>
</evidence>
<accession>A0A1Q3EA09</accession>
<evidence type="ECO:0000313" key="2">
    <source>
        <dbReference type="Proteomes" id="UP000188533"/>
    </source>
</evidence>
<dbReference type="EMBL" id="BDGU01000175">
    <property type="protein sequence ID" value="GAW04065.1"/>
    <property type="molecule type" value="Genomic_DNA"/>
</dbReference>
<proteinExistence type="predicted"/>
<protein>
    <submittedName>
        <fullName evidence="1">Uncharacterized protein</fullName>
    </submittedName>
</protein>
<keyword evidence="2" id="KW-1185">Reference proteome</keyword>
<reference evidence="1 2" key="1">
    <citation type="submission" date="2016-08" db="EMBL/GenBank/DDBJ databases">
        <authorList>
            <consortium name="Lentinula edodes genome sequencing consortium"/>
            <person name="Sakamoto Y."/>
            <person name="Nakade K."/>
            <person name="Sato S."/>
            <person name="Yoshida Y."/>
            <person name="Miyazaki K."/>
            <person name="Natsume S."/>
            <person name="Konno N."/>
        </authorList>
    </citation>
    <scope>NUCLEOTIDE SEQUENCE [LARGE SCALE GENOMIC DNA]</scope>
    <source>
        <strain evidence="1 2">NBRC 111202</strain>
    </source>
</reference>
<gene>
    <name evidence="1" type="ORF">LENED_005831</name>
</gene>
<organism evidence="1 2">
    <name type="scientific">Lentinula edodes</name>
    <name type="common">Shiitake mushroom</name>
    <name type="synonym">Lentinus edodes</name>
    <dbReference type="NCBI Taxonomy" id="5353"/>
    <lineage>
        <taxon>Eukaryota</taxon>
        <taxon>Fungi</taxon>
        <taxon>Dikarya</taxon>
        <taxon>Basidiomycota</taxon>
        <taxon>Agaricomycotina</taxon>
        <taxon>Agaricomycetes</taxon>
        <taxon>Agaricomycetidae</taxon>
        <taxon>Agaricales</taxon>
        <taxon>Marasmiineae</taxon>
        <taxon>Omphalotaceae</taxon>
        <taxon>Lentinula</taxon>
    </lineage>
</organism>
<dbReference type="AlphaFoldDB" id="A0A1Q3EA09"/>
<comment type="caution">
    <text evidence="1">The sequence shown here is derived from an EMBL/GenBank/DDBJ whole genome shotgun (WGS) entry which is preliminary data.</text>
</comment>
<sequence>MALSFTSLLVKAVALPQSRVQSPAPKSAPVMGYLFFMNEKDAQTYERLGGFPPSLGKYTKTIYPRPTDPSLSDGVRGCKIHDTHGLINAAREQRALHYDSSRIITKEEQEVLVGAGLIPPILFRDIQPGITDPPKTNLVMHIPSEWIQRYPPTLKCGLLTDARTSESRPTVNFFEWGIEGLPEKFKKHSNF</sequence>
<reference evidence="1 2" key="2">
    <citation type="submission" date="2017-02" db="EMBL/GenBank/DDBJ databases">
        <title>A genome survey and senescence transcriptome analysis in Lentinula edodes.</title>
        <authorList>
            <person name="Sakamoto Y."/>
            <person name="Nakade K."/>
            <person name="Sato S."/>
            <person name="Yoshida Y."/>
            <person name="Miyazaki K."/>
            <person name="Natsume S."/>
            <person name="Konno N."/>
        </authorList>
    </citation>
    <scope>NUCLEOTIDE SEQUENCE [LARGE SCALE GENOMIC DNA]</scope>
    <source>
        <strain evidence="1 2">NBRC 111202</strain>
    </source>
</reference>
<dbReference type="Proteomes" id="UP000188533">
    <property type="component" value="Unassembled WGS sequence"/>
</dbReference>